<keyword evidence="3 9" id="KW-0813">Transport</keyword>
<comment type="similarity">
    <text evidence="2 9">Belongs to the mitochondrial carrier (TC 2.A.29) family.</text>
</comment>
<evidence type="ECO:0000313" key="11">
    <source>
        <dbReference type="Proteomes" id="UP001165065"/>
    </source>
</evidence>
<name>A0A9W7GF78_9STRA</name>
<evidence type="ECO:0000256" key="4">
    <source>
        <dbReference type="ARBA" id="ARBA00022692"/>
    </source>
</evidence>
<evidence type="ECO:0000256" key="8">
    <source>
        <dbReference type="PROSITE-ProRule" id="PRU00282"/>
    </source>
</evidence>
<evidence type="ECO:0000256" key="6">
    <source>
        <dbReference type="ARBA" id="ARBA00022989"/>
    </source>
</evidence>
<evidence type="ECO:0000313" key="10">
    <source>
        <dbReference type="EMBL" id="GMI44911.1"/>
    </source>
</evidence>
<evidence type="ECO:0000256" key="3">
    <source>
        <dbReference type="ARBA" id="ARBA00022448"/>
    </source>
</evidence>
<gene>
    <name evidence="10" type="ORF">TrCOL_g2705</name>
</gene>
<dbReference type="PANTHER" id="PTHR45618">
    <property type="entry name" value="MITOCHONDRIAL DICARBOXYLATE CARRIER-RELATED"/>
    <property type="match status" value="1"/>
</dbReference>
<dbReference type="AlphaFoldDB" id="A0A9W7GF78"/>
<dbReference type="PROSITE" id="PS50920">
    <property type="entry name" value="SOLCAR"/>
    <property type="match status" value="2"/>
</dbReference>
<evidence type="ECO:0000256" key="9">
    <source>
        <dbReference type="RuleBase" id="RU000488"/>
    </source>
</evidence>
<keyword evidence="4 8" id="KW-0812">Transmembrane</keyword>
<accession>A0A9W7GF78</accession>
<dbReference type="Proteomes" id="UP001165065">
    <property type="component" value="Unassembled WGS sequence"/>
</dbReference>
<dbReference type="EMBL" id="BRYA01000232">
    <property type="protein sequence ID" value="GMI44911.1"/>
    <property type="molecule type" value="Genomic_DNA"/>
</dbReference>
<dbReference type="InterPro" id="IPR023395">
    <property type="entry name" value="MCP_dom_sf"/>
</dbReference>
<protein>
    <submittedName>
        <fullName evidence="10">Uncharacterized protein</fullName>
    </submittedName>
</protein>
<evidence type="ECO:0000256" key="7">
    <source>
        <dbReference type="ARBA" id="ARBA00023136"/>
    </source>
</evidence>
<organism evidence="10 11">
    <name type="scientific">Triparma columacea</name>
    <dbReference type="NCBI Taxonomy" id="722753"/>
    <lineage>
        <taxon>Eukaryota</taxon>
        <taxon>Sar</taxon>
        <taxon>Stramenopiles</taxon>
        <taxon>Ochrophyta</taxon>
        <taxon>Bolidophyceae</taxon>
        <taxon>Parmales</taxon>
        <taxon>Triparmaceae</taxon>
        <taxon>Triparma</taxon>
    </lineage>
</organism>
<comment type="caution">
    <text evidence="10">The sequence shown here is derived from an EMBL/GenBank/DDBJ whole genome shotgun (WGS) entry which is preliminary data.</text>
</comment>
<dbReference type="SUPFAM" id="SSF103506">
    <property type="entry name" value="Mitochondrial carrier"/>
    <property type="match status" value="1"/>
</dbReference>
<dbReference type="InterPro" id="IPR050391">
    <property type="entry name" value="Mito_Metabolite_Transporter"/>
</dbReference>
<proteinExistence type="inferred from homology"/>
<evidence type="ECO:0000256" key="2">
    <source>
        <dbReference type="ARBA" id="ARBA00006375"/>
    </source>
</evidence>
<feature type="repeat" description="Solcar" evidence="8">
    <location>
        <begin position="102"/>
        <end position="205"/>
    </location>
</feature>
<evidence type="ECO:0000256" key="5">
    <source>
        <dbReference type="ARBA" id="ARBA00022737"/>
    </source>
</evidence>
<dbReference type="GO" id="GO:0016020">
    <property type="term" value="C:membrane"/>
    <property type="evidence" value="ECO:0007669"/>
    <property type="project" value="UniProtKB-SubCell"/>
</dbReference>
<dbReference type="Pfam" id="PF00153">
    <property type="entry name" value="Mito_carr"/>
    <property type="match status" value="3"/>
</dbReference>
<comment type="subcellular location">
    <subcellularLocation>
        <location evidence="1">Membrane</location>
        <topology evidence="1">Multi-pass membrane protein</topology>
    </subcellularLocation>
</comment>
<dbReference type="InterPro" id="IPR018108">
    <property type="entry name" value="MCP_transmembrane"/>
</dbReference>
<dbReference type="OrthoDB" id="756301at2759"/>
<evidence type="ECO:0000256" key="1">
    <source>
        <dbReference type="ARBA" id="ARBA00004141"/>
    </source>
</evidence>
<sequence>MDNLPPVVRECIAAGVGCSIADGSLNALEVTKVKLQLDSIKSPIYPRYPPSLIRQVVAEDGMWRGLMEPGLGATILRGCTYVAFRIGLYSSVRDAITRGRPTTFSDQLLAGAVTGGIGSMLFCPIDVVRVRQQSDAGTVSKSTGLMKTGLRKGKIPRHKQTLSAFGEIVRSEGALGLYKGAQFTIARAALLSASQLASYESLKGASREMLNLEKESTPLHLVCALTSGLIAQTCIMPFDTARSYFMAAESPTFSSLIALCQKEGAFNWAYRGYAAACARQGPIMLFQLPLIEKLRELLGVGYL</sequence>
<keyword evidence="7 8" id="KW-0472">Membrane</keyword>
<feature type="repeat" description="Solcar" evidence="8">
    <location>
        <begin position="215"/>
        <end position="297"/>
    </location>
</feature>
<dbReference type="Gene3D" id="1.50.40.10">
    <property type="entry name" value="Mitochondrial carrier domain"/>
    <property type="match status" value="1"/>
</dbReference>
<reference evidence="11" key="1">
    <citation type="journal article" date="2023" name="Commun. Biol.">
        <title>Genome analysis of Parmales, the sister group of diatoms, reveals the evolutionary specialization of diatoms from phago-mixotrophs to photoautotrophs.</title>
        <authorList>
            <person name="Ban H."/>
            <person name="Sato S."/>
            <person name="Yoshikawa S."/>
            <person name="Yamada K."/>
            <person name="Nakamura Y."/>
            <person name="Ichinomiya M."/>
            <person name="Sato N."/>
            <person name="Blanc-Mathieu R."/>
            <person name="Endo H."/>
            <person name="Kuwata A."/>
            <person name="Ogata H."/>
        </authorList>
    </citation>
    <scope>NUCLEOTIDE SEQUENCE [LARGE SCALE GENOMIC DNA]</scope>
</reference>
<keyword evidence="11" id="KW-1185">Reference proteome</keyword>
<keyword evidence="5" id="KW-0677">Repeat</keyword>
<keyword evidence="6" id="KW-1133">Transmembrane helix</keyword>